<dbReference type="EMBL" id="AONQ01000098">
    <property type="protein sequence ID" value="EME67872.1"/>
    <property type="molecule type" value="Genomic_DNA"/>
</dbReference>
<accession>M2ZKP2</accession>
<keyword evidence="3" id="KW-1185">Reference proteome</keyword>
<name>M2ZKP2_9PROT</name>
<keyword evidence="1" id="KW-0520">NAD</keyword>
<dbReference type="OrthoDB" id="9808276at2"/>
<comment type="caution">
    <text evidence="2">The sequence shown here is derived from an EMBL/GenBank/DDBJ whole genome shotgun (WGS) entry which is preliminary data.</text>
</comment>
<sequence length="276" mass="29675">MAGRFFLFGLGFSGRVIARLLAAEGWEVTGTTRSGEAVDCPGIRALSFDRDHPLPAGCLEGMDAVLSSVPPDDGGDPVLDLMQDAIATASPAWIGYLSTTGIYGDHGGAWVDEETPPDPTLERSRRRLAAETRWRGLGAHVFRLAGIYGPGRSAVDTVRAGQARRVVKPGQVFSRIHVEDIAGAVAASLARPRPGAVYNLCDDDAAPPQEVIAHACALLGVEPPPEIPWDQARQTLSPMALSFYADNKRVRNGRMKQELGVRLKYPTYREGLTSCL</sequence>
<evidence type="ECO:0000256" key="1">
    <source>
        <dbReference type="ARBA" id="ARBA00023027"/>
    </source>
</evidence>
<organism evidence="2 3">
    <name type="scientific">Paramagnetospirillum caucaseum</name>
    <dbReference type="NCBI Taxonomy" id="1244869"/>
    <lineage>
        <taxon>Bacteria</taxon>
        <taxon>Pseudomonadati</taxon>
        <taxon>Pseudomonadota</taxon>
        <taxon>Alphaproteobacteria</taxon>
        <taxon>Rhodospirillales</taxon>
        <taxon>Magnetospirillaceae</taxon>
        <taxon>Paramagnetospirillum</taxon>
    </lineage>
</organism>
<dbReference type="PANTHER" id="PTHR43574">
    <property type="entry name" value="EPIMERASE-RELATED"/>
    <property type="match status" value="1"/>
</dbReference>
<dbReference type="eggNOG" id="COG0451">
    <property type="taxonomic scope" value="Bacteria"/>
</dbReference>
<dbReference type="Gene3D" id="3.40.50.720">
    <property type="entry name" value="NAD(P)-binding Rossmann-like Domain"/>
    <property type="match status" value="1"/>
</dbReference>
<evidence type="ECO:0000313" key="3">
    <source>
        <dbReference type="Proteomes" id="UP000011744"/>
    </source>
</evidence>
<dbReference type="PATRIC" id="fig|1244869.3.peg.4214"/>
<reference evidence="2 3" key="1">
    <citation type="journal article" date="2014" name="Genome Announc.">
        <title>Draft Genome Sequence of Magnetospirillum sp. Strain SO-1, a Freshwater Magnetotactic Bacterium Isolated from the Ol'khovka River, Russia.</title>
        <authorList>
            <person name="Grouzdev D.S."/>
            <person name="Dziuba M.V."/>
            <person name="Sukhacheva M.S."/>
            <person name="Mardanov A.V."/>
            <person name="Beletskiy A.V."/>
            <person name="Kuznetsov B.B."/>
            <person name="Skryabin K.G."/>
        </authorList>
    </citation>
    <scope>NUCLEOTIDE SEQUENCE [LARGE SCALE GENOMIC DNA]</scope>
    <source>
        <strain evidence="2 3">SO-1</strain>
    </source>
</reference>
<dbReference type="SUPFAM" id="SSF51735">
    <property type="entry name" value="NAD(P)-binding Rossmann-fold domains"/>
    <property type="match status" value="1"/>
</dbReference>
<dbReference type="Proteomes" id="UP000011744">
    <property type="component" value="Unassembled WGS sequence"/>
</dbReference>
<protein>
    <submittedName>
        <fullName evidence="2">Nucleoside-diphosphate-sugar epimerase</fullName>
    </submittedName>
</protein>
<dbReference type="AlphaFoldDB" id="M2ZKP2"/>
<gene>
    <name evidence="2" type="ORF">H261_21336</name>
</gene>
<dbReference type="CDD" id="cd05266">
    <property type="entry name" value="SDR_a4"/>
    <property type="match status" value="1"/>
</dbReference>
<dbReference type="STRING" id="1244869.H261_21336"/>
<dbReference type="RefSeq" id="WP_008621763.1">
    <property type="nucleotide sequence ID" value="NZ_AONQ01000098.1"/>
</dbReference>
<dbReference type="InterPro" id="IPR036291">
    <property type="entry name" value="NAD(P)-bd_dom_sf"/>
</dbReference>
<proteinExistence type="predicted"/>
<evidence type="ECO:0000313" key="2">
    <source>
        <dbReference type="EMBL" id="EME67872.1"/>
    </source>
</evidence>